<evidence type="ECO:0000256" key="7">
    <source>
        <dbReference type="ARBA" id="ARBA00023180"/>
    </source>
</evidence>
<dbReference type="Gene3D" id="1.10.287.70">
    <property type="match status" value="1"/>
</dbReference>
<reference evidence="9" key="1">
    <citation type="submission" date="2021-12" db="EMBL/GenBank/DDBJ databases">
        <authorList>
            <person name="King R."/>
        </authorList>
    </citation>
    <scope>NUCLEOTIDE SEQUENCE</scope>
</reference>
<evidence type="ECO:0000256" key="4">
    <source>
        <dbReference type="ARBA" id="ARBA00022989"/>
    </source>
</evidence>
<name>A0A9N8L3U4_CHRIL</name>
<evidence type="ECO:0000256" key="5">
    <source>
        <dbReference type="ARBA" id="ARBA00023136"/>
    </source>
</evidence>
<keyword evidence="4 8" id="KW-1133">Transmembrane helix</keyword>
<dbReference type="GO" id="GO:0005886">
    <property type="term" value="C:plasma membrane"/>
    <property type="evidence" value="ECO:0007669"/>
    <property type="project" value="UniProtKB-SubCell"/>
</dbReference>
<comment type="subcellular location">
    <subcellularLocation>
        <location evidence="1">Cell membrane</location>
        <topology evidence="1">Multi-pass membrane protein</topology>
    </subcellularLocation>
</comment>
<dbReference type="EMBL" id="LR824024">
    <property type="protein sequence ID" value="CAD0204519.1"/>
    <property type="molecule type" value="Genomic_DNA"/>
</dbReference>
<keyword evidence="2" id="KW-1003">Cell membrane</keyword>
<accession>A0A9N8L3U4</accession>
<keyword evidence="10" id="KW-1185">Reference proteome</keyword>
<proteinExistence type="predicted"/>
<sequence length="504" mass="57356">MNYKWLILGEYLPEELRSARYDSDVAYLQWKNHNDTGRNTTAINDVYVHPRDGVFVYRWAYWTSSAGLVLTHDRERILRRLDMRGYPWRLATPLVHFSNQTYDGTFLDFLVDDSVLDQEPGIRSGYNTSMLLIEALNASDILIQTKLWATVVENDSMYLMVSTGDADLSGGILRILYERTFDFDYVVPIWPFSVGFTYLAERESANNMYLEPFSAGVWWSCLAIMAVLALVERFTAKTPLEKDGAFYTVLTTWLQQDASAVPESASGRFAFTVLSVSAMLVHAYYTSAIVSALMSAGRGGPESLRALADSSYAIASEDYDYIRYIFFDVETNWEDLEYLKKKKLTSKFYQELSRGVELIQEGHTAFHTEYNGLYPLFKTFSDAHICKLQHIDTIPESLTWVTTTKNGQWTQVLRSMGGWLHETGLSKRLVSRLRSPRPPCRASLLAERVKLGDIAPLLALSLFGAFLSVVMLGAEIMYDKAKKGRKEGEKPSLIDDGDIERYME</sequence>
<dbReference type="InterPro" id="IPR052192">
    <property type="entry name" value="Insect_Ionotropic_Sensory_Rcpt"/>
</dbReference>
<evidence type="ECO:0000256" key="6">
    <source>
        <dbReference type="ARBA" id="ARBA00023170"/>
    </source>
</evidence>
<evidence type="ECO:0000256" key="3">
    <source>
        <dbReference type="ARBA" id="ARBA00022692"/>
    </source>
</evidence>
<gene>
    <name evidence="9" type="ORF">CINC_LOCUS6827</name>
</gene>
<dbReference type="OrthoDB" id="7371345at2759"/>
<organism evidence="9 10">
    <name type="scientific">Chrysodeixis includens</name>
    <name type="common">Soybean looper</name>
    <name type="synonym">Pseudoplusia includens</name>
    <dbReference type="NCBI Taxonomy" id="689277"/>
    <lineage>
        <taxon>Eukaryota</taxon>
        <taxon>Metazoa</taxon>
        <taxon>Ecdysozoa</taxon>
        <taxon>Arthropoda</taxon>
        <taxon>Hexapoda</taxon>
        <taxon>Insecta</taxon>
        <taxon>Pterygota</taxon>
        <taxon>Neoptera</taxon>
        <taxon>Endopterygota</taxon>
        <taxon>Lepidoptera</taxon>
        <taxon>Glossata</taxon>
        <taxon>Ditrysia</taxon>
        <taxon>Noctuoidea</taxon>
        <taxon>Noctuidae</taxon>
        <taxon>Plusiinae</taxon>
        <taxon>Chrysodeixis</taxon>
    </lineage>
</organism>
<keyword evidence="7" id="KW-0325">Glycoprotein</keyword>
<evidence type="ECO:0000256" key="2">
    <source>
        <dbReference type="ARBA" id="ARBA00022475"/>
    </source>
</evidence>
<evidence type="ECO:0000256" key="8">
    <source>
        <dbReference type="SAM" id="Phobius"/>
    </source>
</evidence>
<protein>
    <submittedName>
        <fullName evidence="9">Uncharacterized protein</fullName>
    </submittedName>
</protein>
<keyword evidence="3 8" id="KW-0812">Transmembrane</keyword>
<keyword evidence="6" id="KW-0675">Receptor</keyword>
<dbReference type="AlphaFoldDB" id="A0A9N8L3U4"/>
<keyword evidence="5 8" id="KW-0472">Membrane</keyword>
<dbReference type="PANTHER" id="PTHR42643">
    <property type="entry name" value="IONOTROPIC RECEPTOR 20A-RELATED"/>
    <property type="match status" value="1"/>
</dbReference>
<dbReference type="SUPFAM" id="SSF53850">
    <property type="entry name" value="Periplasmic binding protein-like II"/>
    <property type="match status" value="1"/>
</dbReference>
<dbReference type="PANTHER" id="PTHR42643:SF32">
    <property type="entry name" value="IONOTROPIC RECEPTOR 31A, ISOFORM C-RELATED"/>
    <property type="match status" value="1"/>
</dbReference>
<feature type="transmembrane region" description="Helical" evidence="8">
    <location>
        <begin position="454"/>
        <end position="478"/>
    </location>
</feature>
<evidence type="ECO:0000256" key="1">
    <source>
        <dbReference type="ARBA" id="ARBA00004651"/>
    </source>
</evidence>
<evidence type="ECO:0000313" key="9">
    <source>
        <dbReference type="EMBL" id="CAD0204519.1"/>
    </source>
</evidence>
<evidence type="ECO:0000313" key="10">
    <source>
        <dbReference type="Proteomes" id="UP001154114"/>
    </source>
</evidence>
<dbReference type="Proteomes" id="UP001154114">
    <property type="component" value="Chromosome 21"/>
</dbReference>